<reference evidence="1" key="1">
    <citation type="submission" date="2018-02" db="EMBL/GenBank/DDBJ databases">
        <title>Rhizophora mucronata_Transcriptome.</title>
        <authorList>
            <person name="Meera S.P."/>
            <person name="Sreeshan A."/>
            <person name="Augustine A."/>
        </authorList>
    </citation>
    <scope>NUCLEOTIDE SEQUENCE</scope>
    <source>
        <tissue evidence="1">Leaf</tissue>
    </source>
</reference>
<protein>
    <submittedName>
        <fullName evidence="1">Uncharacterized protein</fullName>
    </submittedName>
</protein>
<evidence type="ECO:0000313" key="1">
    <source>
        <dbReference type="EMBL" id="MBX35371.1"/>
    </source>
</evidence>
<dbReference type="EMBL" id="GGEC01054887">
    <property type="protein sequence ID" value="MBX35371.1"/>
    <property type="molecule type" value="Transcribed_RNA"/>
</dbReference>
<sequence length="34" mass="3875">MFPECYNQYSVATDHSLKAIQPNDSLSNLDDKET</sequence>
<name>A0A2P2MYR0_RHIMU</name>
<proteinExistence type="predicted"/>
<dbReference type="AlphaFoldDB" id="A0A2P2MYR0"/>
<accession>A0A2P2MYR0</accession>
<organism evidence="1">
    <name type="scientific">Rhizophora mucronata</name>
    <name type="common">Asiatic mangrove</name>
    <dbReference type="NCBI Taxonomy" id="61149"/>
    <lineage>
        <taxon>Eukaryota</taxon>
        <taxon>Viridiplantae</taxon>
        <taxon>Streptophyta</taxon>
        <taxon>Embryophyta</taxon>
        <taxon>Tracheophyta</taxon>
        <taxon>Spermatophyta</taxon>
        <taxon>Magnoliopsida</taxon>
        <taxon>eudicotyledons</taxon>
        <taxon>Gunneridae</taxon>
        <taxon>Pentapetalae</taxon>
        <taxon>rosids</taxon>
        <taxon>fabids</taxon>
        <taxon>Malpighiales</taxon>
        <taxon>Rhizophoraceae</taxon>
        <taxon>Rhizophora</taxon>
    </lineage>
</organism>